<dbReference type="PANTHER" id="PTHR43877:SF2">
    <property type="entry name" value="AMINOALKYLPHOSPHONATE N-ACETYLTRANSFERASE-RELATED"/>
    <property type="match status" value="1"/>
</dbReference>
<protein>
    <submittedName>
        <fullName evidence="4">GNAT family N-acetyltransferase</fullName>
    </submittedName>
</protein>
<accession>A0A4R4ZJZ9</accession>
<dbReference type="CDD" id="cd04301">
    <property type="entry name" value="NAT_SF"/>
    <property type="match status" value="1"/>
</dbReference>
<feature type="domain" description="N-acetyltransferase" evidence="3">
    <location>
        <begin position="98"/>
        <end position="225"/>
    </location>
</feature>
<keyword evidence="5" id="KW-1185">Reference proteome</keyword>
<dbReference type="SUPFAM" id="SSF55729">
    <property type="entry name" value="Acyl-CoA N-acyltransferases (Nat)"/>
    <property type="match status" value="1"/>
</dbReference>
<dbReference type="Proteomes" id="UP000295124">
    <property type="component" value="Unassembled WGS sequence"/>
</dbReference>
<keyword evidence="2" id="KW-0012">Acyltransferase</keyword>
<dbReference type="InterPro" id="IPR016181">
    <property type="entry name" value="Acyl_CoA_acyltransferase"/>
</dbReference>
<dbReference type="PROSITE" id="PS51186">
    <property type="entry name" value="GNAT"/>
    <property type="match status" value="1"/>
</dbReference>
<keyword evidence="1 4" id="KW-0808">Transferase</keyword>
<organism evidence="4 5">
    <name type="scientific">Kribbella antibiotica</name>
    <dbReference type="NCBI Taxonomy" id="190195"/>
    <lineage>
        <taxon>Bacteria</taxon>
        <taxon>Bacillati</taxon>
        <taxon>Actinomycetota</taxon>
        <taxon>Actinomycetes</taxon>
        <taxon>Propionibacteriales</taxon>
        <taxon>Kribbellaceae</taxon>
        <taxon>Kribbella</taxon>
    </lineage>
</organism>
<dbReference type="AlphaFoldDB" id="A0A4R4ZJZ9"/>
<dbReference type="Gene3D" id="3.40.630.30">
    <property type="match status" value="1"/>
</dbReference>
<evidence type="ECO:0000313" key="5">
    <source>
        <dbReference type="Proteomes" id="UP000295124"/>
    </source>
</evidence>
<proteinExistence type="predicted"/>
<comment type="caution">
    <text evidence="4">The sequence shown here is derived from an EMBL/GenBank/DDBJ whole genome shotgun (WGS) entry which is preliminary data.</text>
</comment>
<evidence type="ECO:0000259" key="3">
    <source>
        <dbReference type="PROSITE" id="PS51186"/>
    </source>
</evidence>
<dbReference type="GO" id="GO:0016747">
    <property type="term" value="F:acyltransferase activity, transferring groups other than amino-acyl groups"/>
    <property type="evidence" value="ECO:0007669"/>
    <property type="project" value="InterPro"/>
</dbReference>
<dbReference type="OrthoDB" id="9797456at2"/>
<dbReference type="PANTHER" id="PTHR43877">
    <property type="entry name" value="AMINOALKYLPHOSPHONATE N-ACETYLTRANSFERASE-RELATED-RELATED"/>
    <property type="match status" value="1"/>
</dbReference>
<dbReference type="InterPro" id="IPR013653">
    <property type="entry name" value="GCN5-like_dom"/>
</dbReference>
<evidence type="ECO:0000313" key="4">
    <source>
        <dbReference type="EMBL" id="TDD58134.1"/>
    </source>
</evidence>
<dbReference type="InterPro" id="IPR050832">
    <property type="entry name" value="Bact_Acetyltransf"/>
</dbReference>
<reference evidence="4 5" key="1">
    <citation type="submission" date="2019-03" db="EMBL/GenBank/DDBJ databases">
        <title>Draft genome sequences of novel Actinobacteria.</title>
        <authorList>
            <person name="Sahin N."/>
            <person name="Ay H."/>
            <person name="Saygin H."/>
        </authorList>
    </citation>
    <scope>NUCLEOTIDE SEQUENCE [LARGE SCALE GENOMIC DNA]</scope>
    <source>
        <strain evidence="4 5">JCM 13523</strain>
    </source>
</reference>
<dbReference type="Pfam" id="PF08445">
    <property type="entry name" value="FR47"/>
    <property type="match status" value="1"/>
</dbReference>
<dbReference type="InterPro" id="IPR000182">
    <property type="entry name" value="GNAT_dom"/>
</dbReference>
<name>A0A4R4ZJZ9_9ACTN</name>
<gene>
    <name evidence="4" type="ORF">E1263_20565</name>
</gene>
<dbReference type="RefSeq" id="WP_132169746.1">
    <property type="nucleotide sequence ID" value="NZ_SMKX01000058.1"/>
</dbReference>
<evidence type="ECO:0000256" key="2">
    <source>
        <dbReference type="ARBA" id="ARBA00023315"/>
    </source>
</evidence>
<dbReference type="EMBL" id="SMKX01000058">
    <property type="protein sequence ID" value="TDD58134.1"/>
    <property type="molecule type" value="Genomic_DNA"/>
</dbReference>
<sequence length="225" mass="23949">MSAPELLYPGYAALTGPNAAFAESRGNVVRYLPEVAPFLALPPEPTEQDWADAATLLGPGTTGAIMSPDFVLPESFKLDQQFDLVQFVAPEGLAAADDEAVALTADDVPEMVALVALTDPGPFRTRTIELGPYLGIRRNGELIAMAGVRQTLPSYAEISAVCTHPDHRGQGLARRLIRAIAGEITATGRTPFLHTGGTNVTAQRLYTAMGFTVSNRMKVTIIEAV</sequence>
<evidence type="ECO:0000256" key="1">
    <source>
        <dbReference type="ARBA" id="ARBA00022679"/>
    </source>
</evidence>